<evidence type="ECO:0000256" key="2">
    <source>
        <dbReference type="SAM" id="Phobius"/>
    </source>
</evidence>
<keyword evidence="2" id="KW-0812">Transmembrane</keyword>
<feature type="compositionally biased region" description="Low complexity" evidence="1">
    <location>
        <begin position="273"/>
        <end position="290"/>
    </location>
</feature>
<evidence type="ECO:0000313" key="4">
    <source>
        <dbReference type="Proteomes" id="UP001500124"/>
    </source>
</evidence>
<feature type="compositionally biased region" description="Gly residues" evidence="1">
    <location>
        <begin position="291"/>
        <end position="304"/>
    </location>
</feature>
<protein>
    <submittedName>
        <fullName evidence="3">Uncharacterized protein</fullName>
    </submittedName>
</protein>
<comment type="caution">
    <text evidence="3">The sequence shown here is derived from an EMBL/GenBank/DDBJ whole genome shotgun (WGS) entry which is preliminary data.</text>
</comment>
<accession>A0ABP9JWN4</accession>
<feature type="region of interest" description="Disordered" evidence="1">
    <location>
        <begin position="91"/>
        <end position="113"/>
    </location>
</feature>
<proteinExistence type="predicted"/>
<organism evidence="3 4">
    <name type="scientific">Streptomyces similanensis</name>
    <dbReference type="NCBI Taxonomy" id="1274988"/>
    <lineage>
        <taxon>Bacteria</taxon>
        <taxon>Bacillati</taxon>
        <taxon>Actinomycetota</taxon>
        <taxon>Actinomycetes</taxon>
        <taxon>Kitasatosporales</taxon>
        <taxon>Streptomycetaceae</taxon>
        <taxon>Streptomyces</taxon>
    </lineage>
</organism>
<feature type="transmembrane region" description="Helical" evidence="2">
    <location>
        <begin position="134"/>
        <end position="151"/>
    </location>
</feature>
<dbReference type="RefSeq" id="WP_345666980.1">
    <property type="nucleotide sequence ID" value="NZ_BAABKC010000011.1"/>
</dbReference>
<keyword evidence="2" id="KW-1133">Transmembrane helix</keyword>
<name>A0ABP9JWN4_9ACTN</name>
<feature type="compositionally biased region" description="Gly residues" evidence="1">
    <location>
        <begin position="236"/>
        <end position="272"/>
    </location>
</feature>
<evidence type="ECO:0000256" key="1">
    <source>
        <dbReference type="SAM" id="MobiDB-lite"/>
    </source>
</evidence>
<feature type="compositionally biased region" description="Low complexity" evidence="1">
    <location>
        <begin position="176"/>
        <end position="213"/>
    </location>
</feature>
<keyword evidence="2" id="KW-0472">Membrane</keyword>
<dbReference type="Proteomes" id="UP001500124">
    <property type="component" value="Unassembled WGS sequence"/>
</dbReference>
<keyword evidence="4" id="KW-1185">Reference proteome</keyword>
<feature type="compositionally biased region" description="Low complexity" evidence="1">
    <location>
        <begin position="98"/>
        <end position="112"/>
    </location>
</feature>
<dbReference type="EMBL" id="BAABKC010000011">
    <property type="protein sequence ID" value="GAA5044673.1"/>
    <property type="molecule type" value="Genomic_DNA"/>
</dbReference>
<feature type="region of interest" description="Disordered" evidence="1">
    <location>
        <begin position="157"/>
        <end position="304"/>
    </location>
</feature>
<reference evidence="4" key="1">
    <citation type="journal article" date="2019" name="Int. J. Syst. Evol. Microbiol.">
        <title>The Global Catalogue of Microorganisms (GCM) 10K type strain sequencing project: providing services to taxonomists for standard genome sequencing and annotation.</title>
        <authorList>
            <consortium name="The Broad Institute Genomics Platform"/>
            <consortium name="The Broad Institute Genome Sequencing Center for Infectious Disease"/>
            <person name="Wu L."/>
            <person name="Ma J."/>
        </authorList>
    </citation>
    <scope>NUCLEOTIDE SEQUENCE [LARGE SCALE GENOMIC DNA]</scope>
    <source>
        <strain evidence="4">JCM 18410</strain>
    </source>
</reference>
<sequence>MREKPDNPGNGVVSSAGEEGRKRRLELNAAQVAGSAVAAVVAAKLASYFGVYGTILGAGVVSVIATCGGSVFQHFFRRTGEQIRTVAVATRPGSTDVPAEPRATAPAERTAPLPGEFSRGTVYRARVKSWKRPILGAALVFGVTMGGITVYETMSGNSFSGGHGTTVGDAVTGRHAAPSPGDDTPDPATSPTPGATAGDGASGGTSPSGAPSDRPGGGTAPTPAPTPDASASTGTGAQGDGGAGTDSSTPGGGTPTGGAGTADGSSGAGGGTTPAPGASATPPAPSAGSRSGTGAGGPTGPAAR</sequence>
<evidence type="ECO:0000313" key="3">
    <source>
        <dbReference type="EMBL" id="GAA5044673.1"/>
    </source>
</evidence>
<feature type="transmembrane region" description="Helical" evidence="2">
    <location>
        <begin position="55"/>
        <end position="76"/>
    </location>
</feature>
<feature type="region of interest" description="Disordered" evidence="1">
    <location>
        <begin position="1"/>
        <end position="20"/>
    </location>
</feature>
<gene>
    <name evidence="3" type="ORF">GCM10023336_07290</name>
</gene>